<evidence type="ECO:0000256" key="1">
    <source>
        <dbReference type="SAM" id="Phobius"/>
    </source>
</evidence>
<feature type="transmembrane region" description="Helical" evidence="1">
    <location>
        <begin position="21"/>
        <end position="43"/>
    </location>
</feature>
<dbReference type="EMBL" id="LFKP01000005">
    <property type="protein sequence ID" value="OHV97599.1"/>
    <property type="molecule type" value="Genomic_DNA"/>
</dbReference>
<keyword evidence="1" id="KW-0472">Membrane</keyword>
<keyword evidence="1" id="KW-1133">Transmembrane helix</keyword>
<evidence type="ECO:0000313" key="2">
    <source>
        <dbReference type="EMBL" id="OHV97599.1"/>
    </source>
</evidence>
<gene>
    <name evidence="2" type="ORF">AKG95_10465</name>
</gene>
<evidence type="ECO:0000313" key="3">
    <source>
        <dbReference type="Proteomes" id="UP000179840"/>
    </source>
</evidence>
<dbReference type="AlphaFoldDB" id="A0A1S1UC43"/>
<accession>A0A1S1UC43</accession>
<organism evidence="2 3">
    <name type="scientific">Janthinobacterium lividum</name>
    <dbReference type="NCBI Taxonomy" id="29581"/>
    <lineage>
        <taxon>Bacteria</taxon>
        <taxon>Pseudomonadati</taxon>
        <taxon>Pseudomonadota</taxon>
        <taxon>Betaproteobacteria</taxon>
        <taxon>Burkholderiales</taxon>
        <taxon>Oxalobacteraceae</taxon>
        <taxon>Janthinobacterium</taxon>
    </lineage>
</organism>
<dbReference type="RefSeq" id="WP_071076752.1">
    <property type="nucleotide sequence ID" value="NZ_LFKP01000005.1"/>
</dbReference>
<proteinExistence type="predicted"/>
<sequence>MSQQINLFNPAFEKRKQALSAVGLLRGLGLVLAASAAVVWFGASQVAALERTAADAKVVLDAREAKRADVFARFPVPGKDPLIAGALGQAEADRRALLEAGQILQGGELGNTHGYADYFRAFARARVNGLWLTGASIAGAGKEIGLQGRVVQPDLLPQYISALSRESALQGKSFARLDMATAQLPAQAAVSAPALPGAAPAAGVAAPVQRFIEFSLQSSAAPASGAGAVKQ</sequence>
<protein>
    <submittedName>
        <fullName evidence="2">MSHA biogenesis protein MshA</fullName>
    </submittedName>
</protein>
<name>A0A1S1UC43_9BURK</name>
<comment type="caution">
    <text evidence="2">The sequence shown here is derived from an EMBL/GenBank/DDBJ whole genome shotgun (WGS) entry which is preliminary data.</text>
</comment>
<reference evidence="2 3" key="1">
    <citation type="submission" date="2015-06" db="EMBL/GenBank/DDBJ databases">
        <title>Draft genome sequencing of a biphenyl-degrading bacterium, Janthinobacterium lividum MEG1.</title>
        <authorList>
            <person name="Shimodaira J."/>
            <person name="Hatta T."/>
        </authorList>
    </citation>
    <scope>NUCLEOTIDE SEQUENCE [LARGE SCALE GENOMIC DNA]</scope>
    <source>
        <strain evidence="2 3">MEG1</strain>
    </source>
</reference>
<keyword evidence="1" id="KW-0812">Transmembrane</keyword>
<dbReference type="Proteomes" id="UP000179840">
    <property type="component" value="Unassembled WGS sequence"/>
</dbReference>